<gene>
    <name evidence="8" type="ORF">ACFODX_06475</name>
</gene>
<feature type="transmembrane region" description="Helical" evidence="6">
    <location>
        <begin position="31"/>
        <end position="52"/>
    </location>
</feature>
<evidence type="ECO:0000256" key="5">
    <source>
        <dbReference type="SAM" id="MobiDB-lite"/>
    </source>
</evidence>
<name>A0ABV7FC80_9GAMM</name>
<evidence type="ECO:0000256" key="1">
    <source>
        <dbReference type="ARBA" id="ARBA00004141"/>
    </source>
</evidence>
<dbReference type="Proteomes" id="UP001595555">
    <property type="component" value="Unassembled WGS sequence"/>
</dbReference>
<evidence type="ECO:0000256" key="6">
    <source>
        <dbReference type="SAM" id="Phobius"/>
    </source>
</evidence>
<evidence type="ECO:0000256" key="4">
    <source>
        <dbReference type="ARBA" id="ARBA00023136"/>
    </source>
</evidence>
<dbReference type="Pfam" id="PF13511">
    <property type="entry name" value="DUF4124"/>
    <property type="match status" value="1"/>
</dbReference>
<dbReference type="RefSeq" id="WP_378117273.1">
    <property type="nucleotide sequence ID" value="NZ_JBHRTF010000003.1"/>
</dbReference>
<feature type="transmembrane region" description="Helical" evidence="6">
    <location>
        <begin position="61"/>
        <end position="82"/>
    </location>
</feature>
<comment type="caution">
    <text evidence="8">The sequence shown here is derived from an EMBL/GenBank/DDBJ whole genome shotgun (WGS) entry which is preliminary data.</text>
</comment>
<comment type="subcellular location">
    <subcellularLocation>
        <location evidence="1">Membrane</location>
        <topology evidence="1">Multi-pass membrane protein</topology>
    </subcellularLocation>
</comment>
<feature type="compositionally biased region" description="Polar residues" evidence="5">
    <location>
        <begin position="395"/>
        <end position="405"/>
    </location>
</feature>
<accession>A0ABV7FC80</accession>
<evidence type="ECO:0000313" key="9">
    <source>
        <dbReference type="Proteomes" id="UP001595555"/>
    </source>
</evidence>
<protein>
    <submittedName>
        <fullName evidence="8">CvpA family protein</fullName>
    </submittedName>
</protein>
<dbReference type="Pfam" id="PF02674">
    <property type="entry name" value="Colicin_V"/>
    <property type="match status" value="1"/>
</dbReference>
<feature type="region of interest" description="Disordered" evidence="5">
    <location>
        <begin position="358"/>
        <end position="405"/>
    </location>
</feature>
<feature type="compositionally biased region" description="Polar residues" evidence="5">
    <location>
        <begin position="358"/>
        <end position="373"/>
    </location>
</feature>
<evidence type="ECO:0000256" key="2">
    <source>
        <dbReference type="ARBA" id="ARBA00022692"/>
    </source>
</evidence>
<organism evidence="8 9">
    <name type="scientific">Cellvibrio fontiphilus</name>
    <dbReference type="NCBI Taxonomy" id="1815559"/>
    <lineage>
        <taxon>Bacteria</taxon>
        <taxon>Pseudomonadati</taxon>
        <taxon>Pseudomonadota</taxon>
        <taxon>Gammaproteobacteria</taxon>
        <taxon>Cellvibrionales</taxon>
        <taxon>Cellvibrionaceae</taxon>
        <taxon>Cellvibrio</taxon>
    </lineage>
</organism>
<keyword evidence="2 6" id="KW-0812">Transmembrane</keyword>
<reference evidence="9" key="1">
    <citation type="journal article" date="2019" name="Int. J. Syst. Evol. Microbiol.">
        <title>The Global Catalogue of Microorganisms (GCM) 10K type strain sequencing project: providing services to taxonomists for standard genome sequencing and annotation.</title>
        <authorList>
            <consortium name="The Broad Institute Genomics Platform"/>
            <consortium name="The Broad Institute Genome Sequencing Center for Infectious Disease"/>
            <person name="Wu L."/>
            <person name="Ma J."/>
        </authorList>
    </citation>
    <scope>NUCLEOTIDE SEQUENCE [LARGE SCALE GENOMIC DNA]</scope>
    <source>
        <strain evidence="9">KCTC 52237</strain>
    </source>
</reference>
<keyword evidence="9" id="KW-1185">Reference proteome</keyword>
<feature type="transmembrane region" description="Helical" evidence="6">
    <location>
        <begin position="102"/>
        <end position="127"/>
    </location>
</feature>
<proteinExistence type="predicted"/>
<evidence type="ECO:0000256" key="3">
    <source>
        <dbReference type="ARBA" id="ARBA00022989"/>
    </source>
</evidence>
<dbReference type="InterPro" id="IPR003825">
    <property type="entry name" value="Colicin-V_CvpA"/>
</dbReference>
<evidence type="ECO:0000313" key="8">
    <source>
        <dbReference type="EMBL" id="MFC3115196.1"/>
    </source>
</evidence>
<keyword evidence="3 6" id="KW-1133">Transmembrane helix</keyword>
<feature type="compositionally biased region" description="Basic and acidic residues" evidence="5">
    <location>
        <begin position="378"/>
        <end position="387"/>
    </location>
</feature>
<keyword evidence="4 6" id="KW-0472">Membrane</keyword>
<sequence>MQVTTLVFFALLIFFTWRGYQKGFIGSITRILSWIVAYPAAMIFTPAVAALLMQHTLLTGVIVYFVAGAGIFLLVSFIVAFALTHIGKLVPESDAATTSSKIGGAGVGVLVGALAGLLAVYLMGLVLTPKPLPAQHLETDSIASANPTSATTNGTTAPGVPTLRDLERSRDSFIEASAKKLMGAAAATAVDLAVEDKTASQVTKAFVQDPQIMLAHVQEMTNSGQMQSLMADETIQSLLTTGDTQALMRNPEFKALIENPSMQALMAQSDVNSDAGAQAAAEKMVLAWNRVQLIKHDPRIIAIVNDPEFQQQLNSPNKLPLMLNPKLNQLTQIIFNQEPIPLNGMSNYEVIDIDTQQPATAGESNAEQNQKPTQIYRWTDENGRVHYSDQPAPAGQTTAPETTNQ</sequence>
<dbReference type="EMBL" id="JBHRTF010000003">
    <property type="protein sequence ID" value="MFC3115196.1"/>
    <property type="molecule type" value="Genomic_DNA"/>
</dbReference>
<dbReference type="InterPro" id="IPR025392">
    <property type="entry name" value="DUF4124"/>
</dbReference>
<feature type="domain" description="DUF4124" evidence="7">
    <location>
        <begin position="374"/>
        <end position="397"/>
    </location>
</feature>
<evidence type="ECO:0000259" key="7">
    <source>
        <dbReference type="Pfam" id="PF13511"/>
    </source>
</evidence>